<dbReference type="InterPro" id="IPR013525">
    <property type="entry name" value="ABC2_TM"/>
</dbReference>
<feature type="transmembrane region" description="Helical" evidence="8">
    <location>
        <begin position="23"/>
        <end position="45"/>
    </location>
</feature>
<comment type="similarity">
    <text evidence="2">Belongs to the ABC transporter superfamily. ABCG family. Eye pigment precursor importer (TC 3.A.1.204) subfamily.</text>
</comment>
<name>A0A103YF61_CYNCS</name>
<keyword evidence="6 8" id="KW-0472">Membrane</keyword>
<feature type="transmembrane region" description="Helical" evidence="8">
    <location>
        <begin position="51"/>
        <end position="75"/>
    </location>
</feature>
<dbReference type="Proteomes" id="UP000243975">
    <property type="component" value="Unassembled WGS sequence"/>
</dbReference>
<dbReference type="Gramene" id="KVI07969">
    <property type="protein sequence ID" value="KVI07969"/>
    <property type="gene ID" value="Ccrd_013665"/>
</dbReference>
<dbReference type="InterPro" id="IPR052215">
    <property type="entry name" value="Plant_ABCG"/>
</dbReference>
<keyword evidence="3" id="KW-0813">Transport</keyword>
<proteinExistence type="inferred from homology"/>
<feature type="transmembrane region" description="Helical" evidence="8">
    <location>
        <begin position="82"/>
        <end position="101"/>
    </location>
</feature>
<protein>
    <submittedName>
        <fullName evidence="10">ABC-2 type transporter</fullName>
    </submittedName>
</protein>
<dbReference type="PANTHER" id="PTHR48042">
    <property type="entry name" value="ABC TRANSPORTER G FAMILY MEMBER 11"/>
    <property type="match status" value="1"/>
</dbReference>
<gene>
    <name evidence="10" type="ORF">Ccrd_013665</name>
</gene>
<keyword evidence="5 8" id="KW-1133">Transmembrane helix</keyword>
<comment type="subcellular location">
    <subcellularLocation>
        <location evidence="1">Membrane</location>
        <topology evidence="1">Multi-pass membrane protein</topology>
    </subcellularLocation>
</comment>
<evidence type="ECO:0000256" key="6">
    <source>
        <dbReference type="ARBA" id="ARBA00023136"/>
    </source>
</evidence>
<feature type="region of interest" description="Disordered" evidence="7">
    <location>
        <begin position="187"/>
        <end position="214"/>
    </location>
</feature>
<accession>A0A103YF61</accession>
<dbReference type="PANTHER" id="PTHR48042:SF15">
    <property type="entry name" value="ABC TRANSPORTER G FAMILY MEMBER 13"/>
    <property type="match status" value="1"/>
</dbReference>
<dbReference type="EMBL" id="LEKV01001446">
    <property type="protein sequence ID" value="KVI07969.1"/>
    <property type="molecule type" value="Genomic_DNA"/>
</dbReference>
<organism evidence="10 11">
    <name type="scientific">Cynara cardunculus var. scolymus</name>
    <name type="common">Globe artichoke</name>
    <name type="synonym">Cynara scolymus</name>
    <dbReference type="NCBI Taxonomy" id="59895"/>
    <lineage>
        <taxon>Eukaryota</taxon>
        <taxon>Viridiplantae</taxon>
        <taxon>Streptophyta</taxon>
        <taxon>Embryophyta</taxon>
        <taxon>Tracheophyta</taxon>
        <taxon>Spermatophyta</taxon>
        <taxon>Magnoliopsida</taxon>
        <taxon>eudicotyledons</taxon>
        <taxon>Gunneridae</taxon>
        <taxon>Pentapetalae</taxon>
        <taxon>asterids</taxon>
        <taxon>campanulids</taxon>
        <taxon>Asterales</taxon>
        <taxon>Asteraceae</taxon>
        <taxon>Carduoideae</taxon>
        <taxon>Cardueae</taxon>
        <taxon>Carduinae</taxon>
        <taxon>Cynara</taxon>
    </lineage>
</organism>
<dbReference type="OMA" id="ETWQTEM"/>
<feature type="transmembrane region" description="Helical" evidence="8">
    <location>
        <begin position="140"/>
        <end position="163"/>
    </location>
</feature>
<feature type="domain" description="ABC-2 type transporter transmembrane" evidence="9">
    <location>
        <begin position="1"/>
        <end position="103"/>
    </location>
</feature>
<dbReference type="Pfam" id="PF01061">
    <property type="entry name" value="ABC2_membrane"/>
    <property type="match status" value="1"/>
</dbReference>
<evidence type="ECO:0000256" key="3">
    <source>
        <dbReference type="ARBA" id="ARBA00022448"/>
    </source>
</evidence>
<dbReference type="GO" id="GO:0140359">
    <property type="term" value="F:ABC-type transporter activity"/>
    <property type="evidence" value="ECO:0007669"/>
    <property type="project" value="InterPro"/>
</dbReference>
<sequence>MMSFVTAIVTYNMVKFQSGFSRILYACLDLLFSIAVVESCMMVVASLVPNFMMGIIVGAGFIGIMMMTAGFFRLLPDLPKLFWRYPVSYINSMSWALQGAYKNDMIGMVFDGPYEGGEPKVAGEFILTTMLGISLQHSKWWDLGVVVAILICYRLLFFAILKFKERATPLFRKLYALQHLNNRPSFRKTSSFPSKRHQPVCSLSSQEGLNSPLH</sequence>
<evidence type="ECO:0000256" key="7">
    <source>
        <dbReference type="SAM" id="MobiDB-lite"/>
    </source>
</evidence>
<feature type="compositionally biased region" description="Polar residues" evidence="7">
    <location>
        <begin position="201"/>
        <end position="214"/>
    </location>
</feature>
<evidence type="ECO:0000256" key="4">
    <source>
        <dbReference type="ARBA" id="ARBA00022692"/>
    </source>
</evidence>
<evidence type="ECO:0000259" key="9">
    <source>
        <dbReference type="Pfam" id="PF01061"/>
    </source>
</evidence>
<comment type="caution">
    <text evidence="10">The sequence shown here is derived from an EMBL/GenBank/DDBJ whole genome shotgun (WGS) entry which is preliminary data.</text>
</comment>
<evidence type="ECO:0000256" key="8">
    <source>
        <dbReference type="SAM" id="Phobius"/>
    </source>
</evidence>
<evidence type="ECO:0000313" key="10">
    <source>
        <dbReference type="EMBL" id="KVI07969.1"/>
    </source>
</evidence>
<keyword evidence="4 8" id="KW-0812">Transmembrane</keyword>
<evidence type="ECO:0000313" key="11">
    <source>
        <dbReference type="Proteomes" id="UP000243975"/>
    </source>
</evidence>
<evidence type="ECO:0000256" key="2">
    <source>
        <dbReference type="ARBA" id="ARBA00005814"/>
    </source>
</evidence>
<evidence type="ECO:0000256" key="1">
    <source>
        <dbReference type="ARBA" id="ARBA00004141"/>
    </source>
</evidence>
<dbReference type="AlphaFoldDB" id="A0A103YF61"/>
<reference evidence="10 11" key="1">
    <citation type="journal article" date="2016" name="Sci. Rep.">
        <title>The genome sequence of the outbreeding globe artichoke constructed de novo incorporating a phase-aware low-pass sequencing strategy of F1 progeny.</title>
        <authorList>
            <person name="Scaglione D."/>
            <person name="Reyes-Chin-Wo S."/>
            <person name="Acquadro A."/>
            <person name="Froenicke L."/>
            <person name="Portis E."/>
            <person name="Beitel C."/>
            <person name="Tirone M."/>
            <person name="Mauro R."/>
            <person name="Lo Monaco A."/>
            <person name="Mauromicale G."/>
            <person name="Faccioli P."/>
            <person name="Cattivelli L."/>
            <person name="Rieseberg L."/>
            <person name="Michelmore R."/>
            <person name="Lanteri S."/>
        </authorList>
    </citation>
    <scope>NUCLEOTIDE SEQUENCE [LARGE SCALE GENOMIC DNA]</scope>
    <source>
        <strain evidence="10">2C</strain>
    </source>
</reference>
<dbReference type="GO" id="GO:0016020">
    <property type="term" value="C:membrane"/>
    <property type="evidence" value="ECO:0007669"/>
    <property type="project" value="UniProtKB-SubCell"/>
</dbReference>
<keyword evidence="11" id="KW-1185">Reference proteome</keyword>
<evidence type="ECO:0000256" key="5">
    <source>
        <dbReference type="ARBA" id="ARBA00022989"/>
    </source>
</evidence>